<comment type="catalytic activity">
    <reaction evidence="1">
        <text>Hydrolysis of terminal, non-reducing alpha-D-galactose residues in alpha-D-galactosides, including galactose oligosaccharides, galactomannans and galactolipids.</text>
        <dbReference type="EC" id="3.2.1.22"/>
    </reaction>
</comment>
<evidence type="ECO:0000256" key="7">
    <source>
        <dbReference type="RuleBase" id="RU361168"/>
    </source>
</evidence>
<dbReference type="CDD" id="cd14792">
    <property type="entry name" value="GH27"/>
    <property type="match status" value="1"/>
</dbReference>
<keyword evidence="5 7" id="KW-0378">Hydrolase</keyword>
<dbReference type="PANTHER" id="PTHR11452">
    <property type="entry name" value="ALPHA-GALACTOSIDASE/ALPHA-N-ACETYLGALACTOSAMINIDASE"/>
    <property type="match status" value="1"/>
</dbReference>
<dbReference type="InterPro" id="IPR013780">
    <property type="entry name" value="Glyco_hydro_b"/>
</dbReference>
<dbReference type="GO" id="GO:0009311">
    <property type="term" value="P:oligosaccharide metabolic process"/>
    <property type="evidence" value="ECO:0007669"/>
    <property type="project" value="TreeGrafter"/>
</dbReference>
<organism evidence="10 11">
    <name type="scientific">Dictyocaulus viviparus</name>
    <name type="common">Bovine lungworm</name>
    <dbReference type="NCBI Taxonomy" id="29172"/>
    <lineage>
        <taxon>Eukaryota</taxon>
        <taxon>Metazoa</taxon>
        <taxon>Ecdysozoa</taxon>
        <taxon>Nematoda</taxon>
        <taxon>Chromadorea</taxon>
        <taxon>Rhabditida</taxon>
        <taxon>Rhabditina</taxon>
        <taxon>Rhabditomorpha</taxon>
        <taxon>Strongyloidea</taxon>
        <taxon>Metastrongylidae</taxon>
        <taxon>Dictyocaulus</taxon>
    </lineage>
</organism>
<sequence length="409" mass="46722">MFFSGLVLFFTTATVYSLDNGLYRTPPMGWMSWTTFFCNVDCENFPNNCINEKLYREMADRLVGDGYLAAGYNRVHIDDCWMENARDEKGRLVADRKRFPNGIKNLSNYMHERNLELGIYSDVGTKTCAGYPGSMNYLKIDANTFAEWEVDYLKMDGCFANTSFMPIGYPKMQRSLNATGRRIGYGCGWPLFFYTAGLKDKIDYNAVKATCNTWRLFYDIEGSWKSISSIIRYMDENQDVLAATQTPGAWNDPDMLVIGLPGVTVDQAKVQMTLWSIWSSPLIMSNDLRILKSEFKEILMNKDVIAVDQDPLGIMGKLVRQSGWINVYVKPVIPVLNDTTSFVIAVVNLNESEYEEVQFSIESLGLKNEAGYEMRDLWRRENIGHVNSSYIHHVKLQPTSATLHKFTII</sequence>
<keyword evidence="6 7" id="KW-0326">Glycosidase</keyword>
<dbReference type="EC" id="3.2.1.-" evidence="7"/>
<evidence type="ECO:0000256" key="2">
    <source>
        <dbReference type="ARBA" id="ARBA00009743"/>
    </source>
</evidence>
<evidence type="ECO:0000256" key="5">
    <source>
        <dbReference type="ARBA" id="ARBA00022801"/>
    </source>
</evidence>
<keyword evidence="7" id="KW-1015">Disulfide bond</keyword>
<dbReference type="Pfam" id="PF16499">
    <property type="entry name" value="Melibiase_2"/>
    <property type="match status" value="1"/>
</dbReference>
<dbReference type="Proteomes" id="UP000053766">
    <property type="component" value="Unassembled WGS sequence"/>
</dbReference>
<dbReference type="GO" id="GO:0005737">
    <property type="term" value="C:cytoplasm"/>
    <property type="evidence" value="ECO:0007669"/>
    <property type="project" value="TreeGrafter"/>
</dbReference>
<dbReference type="InterPro" id="IPR000111">
    <property type="entry name" value="Glyco_hydro_27/36_CS"/>
</dbReference>
<reference evidence="11" key="2">
    <citation type="journal article" date="2016" name="Sci. Rep.">
        <title>Dictyocaulus viviparus genome, variome and transcriptome elucidate lungworm biology and support future intervention.</title>
        <authorList>
            <person name="McNulty S.N."/>
            <person name="Strube C."/>
            <person name="Rosa B.A."/>
            <person name="Martin J.C."/>
            <person name="Tyagi R."/>
            <person name="Choi Y.J."/>
            <person name="Wang Q."/>
            <person name="Hallsworth Pepin K."/>
            <person name="Zhang X."/>
            <person name="Ozersky P."/>
            <person name="Wilson R.K."/>
            <person name="Sternberg P.W."/>
            <person name="Gasser R.B."/>
            <person name="Mitreva M."/>
        </authorList>
    </citation>
    <scope>NUCLEOTIDE SEQUENCE [LARGE SCALE GENOMIC DNA]</scope>
    <source>
        <strain evidence="11">HannoverDv2000</strain>
    </source>
</reference>
<dbReference type="OrthoDB" id="5795902at2759"/>
<evidence type="ECO:0000256" key="8">
    <source>
        <dbReference type="SAM" id="SignalP"/>
    </source>
</evidence>
<comment type="similarity">
    <text evidence="2 7">Belongs to the glycosyl hydrolase 27 family.</text>
</comment>
<dbReference type="PROSITE" id="PS00512">
    <property type="entry name" value="ALPHA_GALACTOSIDASE"/>
    <property type="match status" value="1"/>
</dbReference>
<dbReference type="SUPFAM" id="SSF51011">
    <property type="entry name" value="Glycosyl hydrolase domain"/>
    <property type="match status" value="1"/>
</dbReference>
<evidence type="ECO:0000313" key="11">
    <source>
        <dbReference type="Proteomes" id="UP000053766"/>
    </source>
</evidence>
<feature type="chain" id="PRO_5002335872" description="Alpha-galactosidase" evidence="8">
    <location>
        <begin position="18"/>
        <end position="409"/>
    </location>
</feature>
<dbReference type="STRING" id="29172.A0A0D8XQ76"/>
<name>A0A0D8XQ76_DICVI</name>
<evidence type="ECO:0000256" key="6">
    <source>
        <dbReference type="ARBA" id="ARBA00023295"/>
    </source>
</evidence>
<gene>
    <name evidence="10" type="ORF">DICVIV_07989</name>
</gene>
<dbReference type="InterPro" id="IPR017853">
    <property type="entry name" value="GH"/>
</dbReference>
<proteinExistence type="inferred from homology"/>
<dbReference type="Gene3D" id="2.60.40.1180">
    <property type="entry name" value="Golgi alpha-mannosidase II"/>
    <property type="match status" value="1"/>
</dbReference>
<dbReference type="SUPFAM" id="SSF51445">
    <property type="entry name" value="(Trans)glycosidases"/>
    <property type="match status" value="1"/>
</dbReference>
<reference evidence="10 11" key="1">
    <citation type="submission" date="2013-11" db="EMBL/GenBank/DDBJ databases">
        <title>Draft genome of the bovine lungworm Dictyocaulus viviparus.</title>
        <authorList>
            <person name="Mitreva M."/>
        </authorList>
    </citation>
    <scope>NUCLEOTIDE SEQUENCE [LARGE SCALE GENOMIC DNA]</scope>
    <source>
        <strain evidence="10 11">HannoverDv2000</strain>
    </source>
</reference>
<dbReference type="GO" id="GO:0004557">
    <property type="term" value="F:alpha-galactosidase activity"/>
    <property type="evidence" value="ECO:0007669"/>
    <property type="project" value="UniProtKB-EC"/>
</dbReference>
<dbReference type="InterPro" id="IPR013785">
    <property type="entry name" value="Aldolase_TIM"/>
</dbReference>
<evidence type="ECO:0000313" key="10">
    <source>
        <dbReference type="EMBL" id="KJH45949.1"/>
    </source>
</evidence>
<protein>
    <recommendedName>
        <fullName evidence="3 7">Alpha-galactosidase</fullName>
        <ecNumber evidence="7">3.2.1.-</ecNumber>
    </recommendedName>
</protein>
<evidence type="ECO:0000256" key="1">
    <source>
        <dbReference type="ARBA" id="ARBA00001255"/>
    </source>
</evidence>
<dbReference type="InterPro" id="IPR002241">
    <property type="entry name" value="Glyco_hydro_27"/>
</dbReference>
<dbReference type="Pfam" id="PF17801">
    <property type="entry name" value="Melibiase_C"/>
    <property type="match status" value="1"/>
</dbReference>
<dbReference type="Gene3D" id="3.20.20.70">
    <property type="entry name" value="Aldolase class I"/>
    <property type="match status" value="1"/>
</dbReference>
<dbReference type="AlphaFoldDB" id="A0A0D8XQ76"/>
<dbReference type="GO" id="GO:0016139">
    <property type="term" value="P:glycoside catabolic process"/>
    <property type="evidence" value="ECO:0007669"/>
    <property type="project" value="TreeGrafter"/>
</dbReference>
<dbReference type="FunFam" id="3.20.20.70:FF:000197">
    <property type="entry name" value="Alpha-galactosidase"/>
    <property type="match status" value="1"/>
</dbReference>
<dbReference type="PRINTS" id="PR00740">
    <property type="entry name" value="GLHYDRLASE27"/>
</dbReference>
<dbReference type="EMBL" id="KN716377">
    <property type="protein sequence ID" value="KJH45949.1"/>
    <property type="molecule type" value="Genomic_DNA"/>
</dbReference>
<evidence type="ECO:0000259" key="9">
    <source>
        <dbReference type="Pfam" id="PF17801"/>
    </source>
</evidence>
<keyword evidence="11" id="KW-1185">Reference proteome</keyword>
<feature type="domain" description="Alpha galactosidase C-terminal" evidence="9">
    <location>
        <begin position="341"/>
        <end position="401"/>
    </location>
</feature>
<dbReference type="InterPro" id="IPR041233">
    <property type="entry name" value="Melibiase_C"/>
</dbReference>
<feature type="signal peptide" evidence="8">
    <location>
        <begin position="1"/>
        <end position="17"/>
    </location>
</feature>
<keyword evidence="4 8" id="KW-0732">Signal</keyword>
<dbReference type="PANTHER" id="PTHR11452:SF83">
    <property type="entry name" value="ALPHA-GALACTOSIDASE"/>
    <property type="match status" value="1"/>
</dbReference>
<comment type="subunit">
    <text evidence="7">Homodimer.</text>
</comment>
<evidence type="ECO:0000256" key="4">
    <source>
        <dbReference type="ARBA" id="ARBA00022729"/>
    </source>
</evidence>
<evidence type="ECO:0000256" key="3">
    <source>
        <dbReference type="ARBA" id="ARBA00012755"/>
    </source>
</evidence>
<accession>A0A0D8XQ76</accession>